<dbReference type="Pfam" id="PF11677">
    <property type="entry name" value="DUF3273"/>
    <property type="match status" value="1"/>
</dbReference>
<protein>
    <submittedName>
        <fullName evidence="2">Uncharacterized protein</fullName>
    </submittedName>
</protein>
<accession>A0A0G4GSG2</accession>
<dbReference type="InterPro" id="IPR021691">
    <property type="entry name" value="DUF3273"/>
</dbReference>
<feature type="transmembrane region" description="Helical" evidence="1">
    <location>
        <begin position="102"/>
        <end position="120"/>
    </location>
</feature>
<reference evidence="2 3" key="1">
    <citation type="submission" date="2014-11" db="EMBL/GenBank/DDBJ databases">
        <authorList>
            <person name="Zhu J."/>
            <person name="Qi W."/>
            <person name="Song R."/>
        </authorList>
    </citation>
    <scope>NUCLEOTIDE SEQUENCE [LARGE SCALE GENOMIC DNA]</scope>
</reference>
<sequence length="263" mass="28832">MILLVIDGFFYRTLRLGVVLELVGYALANVSFMAYSGSAIPGPYMQQHQQGRDERAAVDALRSITWPSLWGNLFWCMGAVCILCFQGKVSSCPSCLSPRYRFGAHLLLIAALCDLVWTATNLTEYTLAVPFLHAPEQLTAAFLRRGTMIMLEMFSNSFVVIQSIFYGIAVYVLDVTHRDKTPCVGLSSVLLVVWPLSGVSALIAAVVPGTWGESVFGRVFFGGYFFAVLVALVGTAVWGFVYEPRVNRDCAAESEAGLIDDNL</sequence>
<keyword evidence="3" id="KW-1185">Reference proteome</keyword>
<keyword evidence="1" id="KW-0812">Transmembrane</keyword>
<feature type="transmembrane region" description="Helical" evidence="1">
    <location>
        <begin position="153"/>
        <end position="173"/>
    </location>
</feature>
<dbReference type="PhylomeDB" id="A0A0G4GSG2"/>
<dbReference type="VEuPathDB" id="CryptoDB:Vbra_18547"/>
<dbReference type="Proteomes" id="UP000041254">
    <property type="component" value="Unassembled WGS sequence"/>
</dbReference>
<feature type="transmembrane region" description="Helical" evidence="1">
    <location>
        <begin position="12"/>
        <end position="35"/>
    </location>
</feature>
<name>A0A0G4GSG2_VITBC</name>
<evidence type="ECO:0000313" key="3">
    <source>
        <dbReference type="Proteomes" id="UP000041254"/>
    </source>
</evidence>
<dbReference type="InParanoid" id="A0A0G4GSG2"/>
<organism evidence="2 3">
    <name type="scientific">Vitrella brassicaformis (strain CCMP3155)</name>
    <dbReference type="NCBI Taxonomy" id="1169540"/>
    <lineage>
        <taxon>Eukaryota</taxon>
        <taxon>Sar</taxon>
        <taxon>Alveolata</taxon>
        <taxon>Colpodellida</taxon>
        <taxon>Vitrellaceae</taxon>
        <taxon>Vitrella</taxon>
    </lineage>
</organism>
<dbReference type="AlphaFoldDB" id="A0A0G4GSG2"/>
<gene>
    <name evidence="2" type="ORF">Vbra_18547</name>
</gene>
<keyword evidence="1" id="KW-0472">Membrane</keyword>
<evidence type="ECO:0000256" key="1">
    <source>
        <dbReference type="SAM" id="Phobius"/>
    </source>
</evidence>
<feature type="transmembrane region" description="Helical" evidence="1">
    <location>
        <begin position="219"/>
        <end position="241"/>
    </location>
</feature>
<evidence type="ECO:0000313" key="2">
    <source>
        <dbReference type="EMBL" id="CEM33411.1"/>
    </source>
</evidence>
<feature type="transmembrane region" description="Helical" evidence="1">
    <location>
        <begin position="69"/>
        <end position="90"/>
    </location>
</feature>
<proteinExistence type="predicted"/>
<dbReference type="EMBL" id="CDMY01000781">
    <property type="protein sequence ID" value="CEM33411.1"/>
    <property type="molecule type" value="Genomic_DNA"/>
</dbReference>
<keyword evidence="1" id="KW-1133">Transmembrane helix</keyword>
<feature type="transmembrane region" description="Helical" evidence="1">
    <location>
        <begin position="185"/>
        <end position="207"/>
    </location>
</feature>